<dbReference type="InterPro" id="IPR019546">
    <property type="entry name" value="TAT_signal_bac_arc"/>
</dbReference>
<dbReference type="SUPFAM" id="SSF51556">
    <property type="entry name" value="Metallo-dependent hydrolases"/>
    <property type="match status" value="1"/>
</dbReference>
<feature type="domain" description="Amidohydrolase-related" evidence="2">
    <location>
        <begin position="374"/>
        <end position="471"/>
    </location>
</feature>
<dbReference type="OrthoDB" id="3173428at2"/>
<dbReference type="Pfam" id="PF01979">
    <property type="entry name" value="Amidohydro_1"/>
    <property type="match status" value="1"/>
</dbReference>
<keyword evidence="4" id="KW-1185">Reference proteome</keyword>
<proteinExistence type="predicted"/>
<protein>
    <submittedName>
        <fullName evidence="3">Secreted protein</fullName>
    </submittedName>
</protein>
<dbReference type="PROSITE" id="PS51318">
    <property type="entry name" value="TAT"/>
    <property type="match status" value="1"/>
</dbReference>
<evidence type="ECO:0000259" key="2">
    <source>
        <dbReference type="Pfam" id="PF01979"/>
    </source>
</evidence>
<dbReference type="Gene3D" id="3.20.20.140">
    <property type="entry name" value="Metal-dependent hydrolases"/>
    <property type="match status" value="1"/>
</dbReference>
<feature type="signal peptide" evidence="1">
    <location>
        <begin position="1"/>
        <end position="25"/>
    </location>
</feature>
<organism evidence="3 4">
    <name type="scientific">Kribbella voronezhensis</name>
    <dbReference type="NCBI Taxonomy" id="2512212"/>
    <lineage>
        <taxon>Bacteria</taxon>
        <taxon>Bacillati</taxon>
        <taxon>Actinomycetota</taxon>
        <taxon>Actinomycetes</taxon>
        <taxon>Propionibacteriales</taxon>
        <taxon>Kribbellaceae</taxon>
        <taxon>Kribbella</taxon>
    </lineage>
</organism>
<keyword evidence="1" id="KW-0732">Signal</keyword>
<comment type="caution">
    <text evidence="3">The sequence shown here is derived from an EMBL/GenBank/DDBJ whole genome shotgun (WGS) entry which is preliminary data.</text>
</comment>
<dbReference type="NCBIfam" id="TIGR01409">
    <property type="entry name" value="TAT_signal_seq"/>
    <property type="match status" value="1"/>
</dbReference>
<dbReference type="InterPro" id="IPR051781">
    <property type="entry name" value="Metallo-dep_Hydrolase"/>
</dbReference>
<dbReference type="InterPro" id="IPR032466">
    <property type="entry name" value="Metal_Hydrolase"/>
</dbReference>
<gene>
    <name evidence="3" type="ORF">EV138_7474</name>
</gene>
<dbReference type="EMBL" id="SOCE01000003">
    <property type="protein sequence ID" value="TDU82579.1"/>
    <property type="molecule type" value="Genomic_DNA"/>
</dbReference>
<feature type="chain" id="PRO_5038423651" evidence="1">
    <location>
        <begin position="26"/>
        <end position="509"/>
    </location>
</feature>
<dbReference type="SUPFAM" id="SSF51338">
    <property type="entry name" value="Composite domain of metallo-dependent hydrolases"/>
    <property type="match status" value="1"/>
</dbReference>
<sequence length="509" mass="55124">MNSSRRQFLARTAAGAAVLAGGSFAVGSPAAAISRSRRGTRITALTDVTVIDVAGGRRDKHQTVLISGDRIIGVGRLPVPRGATELRLSGKFVIPGLADMHVHSLGDEHVSPPLYLANGLTTVREMAAPDPVLYDWRDRIEAGSLLGPRMVVASQIIDGDPTLWDPNLLHVLVVNDEAGARAAVRQVKGEGADFVKVYSRLSPTAYRAILDEARRVGLTVHGHAPDQVSIKQVSAAGQRSIEHIHSLALSVSTREAEVRRMQQAIAVRTGDYNGWFRQMHPIEWIAANTYSPARAADVFGTLRRNRTRVTPTLTMHHALDLPDFSGPDPATLKYLSEDSIGTFEYVMDTLYKANRGAEEIAHQRQMWEYRQRFVRELFEHDVPVLAGTDTGTPYSVPGFALHDELELLVAAGASTRQALAAATIEPARFLGMNTGTVEPRKLADLVVLDADPLQDIRNTRRIHSVITRGRVISPAAQQKMLADVEAAVKQPPSAAAIAAGGCCGTNRPA</sequence>
<evidence type="ECO:0000313" key="3">
    <source>
        <dbReference type="EMBL" id="TDU82579.1"/>
    </source>
</evidence>
<evidence type="ECO:0000256" key="1">
    <source>
        <dbReference type="SAM" id="SignalP"/>
    </source>
</evidence>
<dbReference type="GO" id="GO:0016810">
    <property type="term" value="F:hydrolase activity, acting on carbon-nitrogen (but not peptide) bonds"/>
    <property type="evidence" value="ECO:0007669"/>
    <property type="project" value="InterPro"/>
</dbReference>
<dbReference type="InterPro" id="IPR006311">
    <property type="entry name" value="TAT_signal"/>
</dbReference>
<dbReference type="InterPro" id="IPR011059">
    <property type="entry name" value="Metal-dep_hydrolase_composite"/>
</dbReference>
<dbReference type="Gene3D" id="3.30.110.90">
    <property type="entry name" value="Amidohydrolase"/>
    <property type="match status" value="1"/>
</dbReference>
<evidence type="ECO:0000313" key="4">
    <source>
        <dbReference type="Proteomes" id="UP000295151"/>
    </source>
</evidence>
<dbReference type="Gene3D" id="1.20.58.520">
    <property type="entry name" value="Amidohydrolase"/>
    <property type="match status" value="1"/>
</dbReference>
<name>A0A4R7SUV3_9ACTN</name>
<accession>A0A4R7SUV3</accession>
<reference evidence="3 4" key="1">
    <citation type="submission" date="2019-03" db="EMBL/GenBank/DDBJ databases">
        <title>Genomic Encyclopedia of Type Strains, Phase III (KMG-III): the genomes of soil and plant-associated and newly described type strains.</title>
        <authorList>
            <person name="Whitman W."/>
        </authorList>
    </citation>
    <scope>NUCLEOTIDE SEQUENCE [LARGE SCALE GENOMIC DNA]</scope>
    <source>
        <strain evidence="3 4">VKM Ac-2575</strain>
    </source>
</reference>
<dbReference type="InterPro" id="IPR006680">
    <property type="entry name" value="Amidohydro-rel"/>
</dbReference>
<dbReference type="AlphaFoldDB" id="A0A4R7SUV3"/>
<dbReference type="RefSeq" id="WP_133985439.1">
    <property type="nucleotide sequence ID" value="NZ_SOCE01000003.1"/>
</dbReference>
<dbReference type="PANTHER" id="PTHR43135:SF3">
    <property type="entry name" value="ALPHA-D-RIBOSE 1-METHYLPHOSPHONATE 5-TRIPHOSPHATE DIPHOSPHATASE"/>
    <property type="match status" value="1"/>
</dbReference>
<dbReference type="Proteomes" id="UP000295151">
    <property type="component" value="Unassembled WGS sequence"/>
</dbReference>
<dbReference type="PANTHER" id="PTHR43135">
    <property type="entry name" value="ALPHA-D-RIBOSE 1-METHYLPHOSPHONATE 5-TRIPHOSPHATE DIPHOSPHATASE"/>
    <property type="match status" value="1"/>
</dbReference>
<dbReference type="Gene3D" id="2.30.40.10">
    <property type="entry name" value="Urease, subunit C, domain 1"/>
    <property type="match status" value="2"/>
</dbReference>